<dbReference type="Proteomes" id="UP000594263">
    <property type="component" value="Unplaced"/>
</dbReference>
<organism evidence="2 3">
    <name type="scientific">Kalanchoe fedtschenkoi</name>
    <name type="common">Lavender scallops</name>
    <name type="synonym">South American air plant</name>
    <dbReference type="NCBI Taxonomy" id="63787"/>
    <lineage>
        <taxon>Eukaryota</taxon>
        <taxon>Viridiplantae</taxon>
        <taxon>Streptophyta</taxon>
        <taxon>Embryophyta</taxon>
        <taxon>Tracheophyta</taxon>
        <taxon>Spermatophyta</taxon>
        <taxon>Magnoliopsida</taxon>
        <taxon>eudicotyledons</taxon>
        <taxon>Gunneridae</taxon>
        <taxon>Pentapetalae</taxon>
        <taxon>Saxifragales</taxon>
        <taxon>Crassulaceae</taxon>
        <taxon>Kalanchoe</taxon>
    </lineage>
</organism>
<dbReference type="EnsemblPlants" id="Kaladp0040s0173.1.v1.1">
    <property type="protein sequence ID" value="Kaladp0040s0173.1.v1.1"/>
    <property type="gene ID" value="Kaladp0040s0173.v1.1"/>
</dbReference>
<feature type="compositionally biased region" description="Low complexity" evidence="1">
    <location>
        <begin position="23"/>
        <end position="33"/>
    </location>
</feature>
<dbReference type="PANTHER" id="PTHR34464">
    <property type="entry name" value="OS09G0376300 PROTEIN"/>
    <property type="match status" value="1"/>
</dbReference>
<proteinExistence type="predicted"/>
<accession>A0A7N0TMG2</accession>
<evidence type="ECO:0000256" key="1">
    <source>
        <dbReference type="SAM" id="MobiDB-lite"/>
    </source>
</evidence>
<protein>
    <submittedName>
        <fullName evidence="2">Uncharacterized protein</fullName>
    </submittedName>
</protein>
<dbReference type="AlphaFoldDB" id="A0A7N0TMG2"/>
<name>A0A7N0TMG2_KALFE</name>
<feature type="region of interest" description="Disordered" evidence="1">
    <location>
        <begin position="18"/>
        <end position="43"/>
    </location>
</feature>
<dbReference type="OMA" id="SHWIWPG"/>
<dbReference type="PANTHER" id="PTHR34464:SF3">
    <property type="entry name" value="OS09G0376300 PROTEIN"/>
    <property type="match status" value="1"/>
</dbReference>
<evidence type="ECO:0000313" key="3">
    <source>
        <dbReference type="Proteomes" id="UP000594263"/>
    </source>
</evidence>
<dbReference type="Gramene" id="Kaladp0040s0173.1.v1.1">
    <property type="protein sequence ID" value="Kaladp0040s0173.1.v1.1"/>
    <property type="gene ID" value="Kaladp0040s0173.v1.1"/>
</dbReference>
<keyword evidence="3" id="KW-1185">Reference proteome</keyword>
<sequence>MAVSFTNFPWWLWNGKEKDKVSSKSGGSSSSVSERGLAAREPETIKLTKMSSRKVKRKWPSREERRVDREYEYEYDAVMVPSDGACLSGSESDDSDWSVGWLEPHGSDFLTDDDELDNTFAVLVPCYRSGCKAVVERPNVQFLSAIKGFSNDYSAESKKLTEQWLSSLES</sequence>
<evidence type="ECO:0000313" key="2">
    <source>
        <dbReference type="EnsemblPlants" id="Kaladp0040s0173.1.v1.1"/>
    </source>
</evidence>
<reference evidence="2" key="1">
    <citation type="submission" date="2021-01" db="UniProtKB">
        <authorList>
            <consortium name="EnsemblPlants"/>
        </authorList>
    </citation>
    <scope>IDENTIFICATION</scope>
</reference>